<name>C8ZKK7_9CAUD</name>
<dbReference type="RefSeq" id="YP_003358390.1">
    <property type="nucleotide sequence ID" value="NC_013691.1"/>
</dbReference>
<organism evidence="1 2">
    <name type="scientific">Pseudomonas phage LUZ7</name>
    <dbReference type="NCBI Taxonomy" id="655097"/>
    <lineage>
        <taxon>Viruses</taxon>
        <taxon>Duplodnaviria</taxon>
        <taxon>Heunggongvirae</taxon>
        <taxon>Uroviricota</taxon>
        <taxon>Caudoviricetes</taxon>
        <taxon>Schitoviridae</taxon>
        <taxon>Migulavirinae</taxon>
        <taxon>Luzseptimavirus</taxon>
        <taxon>Luzseptimavirus LUZ7</taxon>
    </lineage>
</organism>
<protein>
    <submittedName>
        <fullName evidence="1">Uncharacterized protein</fullName>
    </submittedName>
</protein>
<reference evidence="2" key="1">
    <citation type="journal article" date="2010" name="Virology">
        <title>Molecular and physiological analysis of three Pseudomonas aeruginosa phages belonging to the "N4-like viruses".</title>
        <authorList>
            <person name="Ceyssens P.J."/>
            <person name="Brabban A."/>
            <person name="Rogge L."/>
            <person name="Lewis M.S."/>
            <person name="Pickard D."/>
            <person name="Goulding D."/>
            <person name="Dougan G."/>
            <person name="Nob en J.P."/>
            <person name="Kropinski A."/>
            <person name="Kutter E."/>
            <person name="Lavigne R."/>
        </authorList>
    </citation>
    <scope>NUCLEOTIDE SEQUENCE [LARGE SCALE GENOMIC DNA]</scope>
</reference>
<dbReference type="GeneID" id="8684460"/>
<dbReference type="KEGG" id="vg:8684460"/>
<evidence type="ECO:0000313" key="1">
    <source>
        <dbReference type="EMBL" id="CAZ66249.1"/>
    </source>
</evidence>
<evidence type="ECO:0000313" key="2">
    <source>
        <dbReference type="Proteomes" id="UP000002615"/>
    </source>
</evidence>
<proteinExistence type="predicted"/>
<dbReference type="OrthoDB" id="39266at10239"/>
<accession>C8ZKK7</accession>
<sequence length="60" mass="7012">MNLDPTAYKCVYSLVLSDKYYKEEQLSPANKFFKAGSQTMDQDVSHSQWFDIWEAVETNI</sequence>
<dbReference type="Proteomes" id="UP000002615">
    <property type="component" value="Segment"/>
</dbReference>
<dbReference type="EMBL" id="FN422398">
    <property type="protein sequence ID" value="CAZ66249.1"/>
    <property type="molecule type" value="Genomic_DNA"/>
</dbReference>
<keyword evidence="2" id="KW-1185">Reference proteome</keyword>